<comment type="caution">
    <text evidence="2">The sequence shown here is derived from an EMBL/GenBank/DDBJ whole genome shotgun (WGS) entry which is preliminary data.</text>
</comment>
<proteinExistence type="predicted"/>
<dbReference type="CDD" id="cd00093">
    <property type="entry name" value="HTH_XRE"/>
    <property type="match status" value="1"/>
</dbReference>
<dbReference type="SUPFAM" id="SSF47413">
    <property type="entry name" value="lambda repressor-like DNA-binding domains"/>
    <property type="match status" value="1"/>
</dbReference>
<sequence>MPERTTAKASARQVLASELARLREEAGHSLGDLADLTTFDRSYLHKLETGAKLGSTQVMAALDGVYGTDRHLQLLWELAKDDAFRDRYKRFMEREREATVRYSYSPATVPGLLQTESYARELLTSARPTDEQDVEEQVAARLGRQHLLHEGPSPLPFRALIDESVLRRPTSDPTTWREQLESLLTATERAHITLQVVPLSVGLHCLVGTSLTLLWLPDGTTVAYTESGYAGELTEDATEVERLRLAYDHLRDHALSPTQSVAFVRDLVKDVPDA</sequence>
<protein>
    <submittedName>
        <fullName evidence="2">Helix-turn-helix transcriptional regulator</fullName>
    </submittedName>
</protein>
<dbReference type="Gene3D" id="1.10.260.40">
    <property type="entry name" value="lambda repressor-like DNA-binding domains"/>
    <property type="match status" value="1"/>
</dbReference>
<accession>A0ABU2NRV0</accession>
<reference evidence="3" key="1">
    <citation type="submission" date="2023-07" db="EMBL/GenBank/DDBJ databases">
        <title>30 novel species of actinomycetes from the DSMZ collection.</title>
        <authorList>
            <person name="Nouioui I."/>
        </authorList>
    </citation>
    <scope>NUCLEOTIDE SEQUENCE [LARGE SCALE GENOMIC DNA]</scope>
    <source>
        <strain evidence="3">DSM 42041</strain>
    </source>
</reference>
<dbReference type="Proteomes" id="UP001183414">
    <property type="component" value="Unassembled WGS sequence"/>
</dbReference>
<dbReference type="InterPro" id="IPR043917">
    <property type="entry name" value="DUF5753"/>
</dbReference>
<dbReference type="InterPro" id="IPR010982">
    <property type="entry name" value="Lambda_DNA-bd_dom_sf"/>
</dbReference>
<evidence type="ECO:0000313" key="3">
    <source>
        <dbReference type="Proteomes" id="UP001183414"/>
    </source>
</evidence>
<dbReference type="PROSITE" id="PS50943">
    <property type="entry name" value="HTH_CROC1"/>
    <property type="match status" value="1"/>
</dbReference>
<dbReference type="SMART" id="SM00530">
    <property type="entry name" value="HTH_XRE"/>
    <property type="match status" value="1"/>
</dbReference>
<dbReference type="Pfam" id="PF13560">
    <property type="entry name" value="HTH_31"/>
    <property type="match status" value="1"/>
</dbReference>
<feature type="domain" description="HTH cro/C1-type" evidence="1">
    <location>
        <begin position="19"/>
        <end position="73"/>
    </location>
</feature>
<name>A0ABU2NRV0_9ACTN</name>
<dbReference type="InterPro" id="IPR001387">
    <property type="entry name" value="Cro/C1-type_HTH"/>
</dbReference>
<dbReference type="Pfam" id="PF19054">
    <property type="entry name" value="DUF5753"/>
    <property type="match status" value="1"/>
</dbReference>
<keyword evidence="3" id="KW-1185">Reference proteome</keyword>
<dbReference type="RefSeq" id="WP_311673257.1">
    <property type="nucleotide sequence ID" value="NZ_JAVREQ010000008.1"/>
</dbReference>
<dbReference type="EMBL" id="JAVREQ010000008">
    <property type="protein sequence ID" value="MDT0379465.1"/>
    <property type="molecule type" value="Genomic_DNA"/>
</dbReference>
<evidence type="ECO:0000313" key="2">
    <source>
        <dbReference type="EMBL" id="MDT0379465.1"/>
    </source>
</evidence>
<evidence type="ECO:0000259" key="1">
    <source>
        <dbReference type="PROSITE" id="PS50943"/>
    </source>
</evidence>
<organism evidence="2 3">
    <name type="scientific">Streptomyces hazeniae</name>
    <dbReference type="NCBI Taxonomy" id="3075538"/>
    <lineage>
        <taxon>Bacteria</taxon>
        <taxon>Bacillati</taxon>
        <taxon>Actinomycetota</taxon>
        <taxon>Actinomycetes</taxon>
        <taxon>Kitasatosporales</taxon>
        <taxon>Streptomycetaceae</taxon>
        <taxon>Streptomyces</taxon>
    </lineage>
</organism>
<gene>
    <name evidence="2" type="ORF">RM572_11885</name>
</gene>